<evidence type="ECO:0000313" key="2">
    <source>
        <dbReference type="Proteomes" id="UP001140230"/>
    </source>
</evidence>
<dbReference type="Proteomes" id="UP001140230">
    <property type="component" value="Unassembled WGS sequence"/>
</dbReference>
<name>A0A9X4HA06_9XANT</name>
<gene>
    <name evidence="1" type="ORF">NY667_23345</name>
</gene>
<comment type="caution">
    <text evidence="1">The sequence shown here is derived from an EMBL/GenBank/DDBJ whole genome shotgun (WGS) entry which is preliminary data.</text>
</comment>
<dbReference type="RefSeq" id="WP_233403160.1">
    <property type="nucleotide sequence ID" value="NZ_CP168173.1"/>
</dbReference>
<proteinExistence type="predicted"/>
<dbReference type="AlphaFoldDB" id="A0A9X4HA06"/>
<reference evidence="1" key="1">
    <citation type="journal article" date="2022" name="Phytopathology">
        <title>Whole genome sequencing-based tracing of a 2022 introduction and outbreak of Xanthomonas hortorum pv. pelargonii.</title>
        <authorList>
            <person name="Iruegas Bocardo F."/>
            <person name="Weisberg A.J."/>
            <person name="Riutta E.R."/>
            <person name="Kilday K.B."/>
            <person name="Bonkowski J.C."/>
            <person name="Creswell T.C."/>
            <person name="Daughtrey M."/>
            <person name="Rane K.K."/>
            <person name="Grunwald N.J."/>
            <person name="Chang J.H."/>
            <person name="Putnam M."/>
        </authorList>
    </citation>
    <scope>NUCLEOTIDE SEQUENCE</scope>
    <source>
        <strain evidence="1">22-338</strain>
    </source>
</reference>
<protein>
    <submittedName>
        <fullName evidence="1">Uncharacterized protein</fullName>
    </submittedName>
</protein>
<sequence>MGGASYTPLSEGKAMSGYATSVKDYVERYKTEVGSDGLLDPHAVAEWAYRNGLHKPSVRTVIDAIASDIAQVFREEYRVDGAGRRYRAKHAAPQRRGNKTLSLWADMDDPDAPHTHFVKSFAQRRFQIVGDCLQLKTDVDVYNDKRLPVEPIQIPLDFTLDVIELQQPLSRAA</sequence>
<accession>A0A9X4HA06</accession>
<reference evidence="1" key="2">
    <citation type="submission" date="2022-08" db="EMBL/GenBank/DDBJ databases">
        <authorList>
            <person name="Iruegas-Bocardo F."/>
            <person name="Weisberg A.J."/>
            <person name="Riutta E.R."/>
            <person name="Kilday K."/>
            <person name="Bonkowski J.C."/>
            <person name="Creswell T."/>
            <person name="Daughtrey M.L."/>
            <person name="Rane K."/>
            <person name="Grunwald N.J."/>
            <person name="Chang J.H."/>
            <person name="Putnam M.L."/>
        </authorList>
    </citation>
    <scope>NUCLEOTIDE SEQUENCE</scope>
    <source>
        <strain evidence="1">22-338</strain>
    </source>
</reference>
<dbReference type="EMBL" id="JANWTP010000151">
    <property type="protein sequence ID" value="MDC8640646.1"/>
    <property type="molecule type" value="Genomic_DNA"/>
</dbReference>
<evidence type="ECO:0000313" key="1">
    <source>
        <dbReference type="EMBL" id="MDC8640646.1"/>
    </source>
</evidence>
<organism evidence="1 2">
    <name type="scientific">Xanthomonas hortorum pv. hederae</name>
    <dbReference type="NCBI Taxonomy" id="453603"/>
    <lineage>
        <taxon>Bacteria</taxon>
        <taxon>Pseudomonadati</taxon>
        <taxon>Pseudomonadota</taxon>
        <taxon>Gammaproteobacteria</taxon>
        <taxon>Lysobacterales</taxon>
        <taxon>Lysobacteraceae</taxon>
        <taxon>Xanthomonas</taxon>
    </lineage>
</organism>